<protein>
    <submittedName>
        <fullName evidence="2">Uncharacterized protein</fullName>
    </submittedName>
</protein>
<dbReference type="Proteomes" id="UP000473574">
    <property type="component" value="Unassembled WGS sequence"/>
</dbReference>
<feature type="transmembrane region" description="Helical" evidence="1">
    <location>
        <begin position="12"/>
        <end position="32"/>
    </location>
</feature>
<dbReference type="RefSeq" id="WP_163659071.1">
    <property type="nucleotide sequence ID" value="NZ_QZCE01000001.1"/>
</dbReference>
<evidence type="ECO:0000313" key="2">
    <source>
        <dbReference type="EMBL" id="NEZ61194.1"/>
    </source>
</evidence>
<keyword evidence="1" id="KW-0472">Membrane</keyword>
<organism evidence="2 3">
    <name type="scientific">Adonisia turfae CCMR0082</name>
    <dbReference type="NCBI Taxonomy" id="2304604"/>
    <lineage>
        <taxon>Bacteria</taxon>
        <taxon>Bacillati</taxon>
        <taxon>Cyanobacteriota</taxon>
        <taxon>Adonisia</taxon>
        <taxon>Adonisia turfae</taxon>
    </lineage>
</organism>
<proteinExistence type="predicted"/>
<feature type="transmembrane region" description="Helical" evidence="1">
    <location>
        <begin position="147"/>
        <end position="167"/>
    </location>
</feature>
<sequence>MTQAKHRAADSVALIFWLLASSALLIVLGLNLQPWFKLGGDVASQIEIIPLLGWVDDWFLDNYLSKLAGIVLILFGFSRISSTKLIGVACIGCGLLFLISPATIIANFGYLVGFILWAWIQIIQIAPIVVSYTPFGSHQWMSQLKQYRVAAYLIEAFACLLRFPPYANGDVGRLLADFGAMTPNPALWSWTNFFWAIATMGAVELTLMFLLKAAVAINVIQERAYE</sequence>
<feature type="transmembrane region" description="Helical" evidence="1">
    <location>
        <begin position="85"/>
        <end position="108"/>
    </location>
</feature>
<reference evidence="2 3" key="1">
    <citation type="journal article" date="2020" name="Microb. Ecol.">
        <title>Ecogenomics of the Marine Benthic Filamentous Cyanobacterium Adonisia.</title>
        <authorList>
            <person name="Walter J.M."/>
            <person name="Coutinho F.H."/>
            <person name="Leomil L."/>
            <person name="Hargreaves P.I."/>
            <person name="Campeao M.E."/>
            <person name="Vieira V.V."/>
            <person name="Silva B.S."/>
            <person name="Fistarol G.O."/>
            <person name="Salomon P.S."/>
            <person name="Sawabe T."/>
            <person name="Mino S."/>
            <person name="Hosokawa M."/>
            <person name="Miyashita H."/>
            <person name="Maruyama F."/>
            <person name="van Verk M.C."/>
            <person name="Dutilh B.E."/>
            <person name="Thompson C.C."/>
            <person name="Thompson F.L."/>
        </authorList>
    </citation>
    <scope>NUCLEOTIDE SEQUENCE [LARGE SCALE GENOMIC DNA]</scope>
    <source>
        <strain evidence="2 3">CCMR0082</strain>
    </source>
</reference>
<name>A0A6M0RYB8_9CYAN</name>
<accession>A0A6M0RYB8</accession>
<comment type="caution">
    <text evidence="2">The sequence shown here is derived from an EMBL/GenBank/DDBJ whole genome shotgun (WGS) entry which is preliminary data.</text>
</comment>
<gene>
    <name evidence="2" type="ORF">D0962_00105</name>
</gene>
<evidence type="ECO:0000313" key="3">
    <source>
        <dbReference type="Proteomes" id="UP000473574"/>
    </source>
</evidence>
<feature type="transmembrane region" description="Helical" evidence="1">
    <location>
        <begin position="114"/>
        <end position="135"/>
    </location>
</feature>
<keyword evidence="1" id="KW-1133">Transmembrane helix</keyword>
<evidence type="ECO:0000256" key="1">
    <source>
        <dbReference type="SAM" id="Phobius"/>
    </source>
</evidence>
<feature type="transmembrane region" description="Helical" evidence="1">
    <location>
        <begin position="60"/>
        <end position="78"/>
    </location>
</feature>
<dbReference type="AlphaFoldDB" id="A0A6M0RYB8"/>
<dbReference type="EMBL" id="QZCE01000001">
    <property type="protein sequence ID" value="NEZ61194.1"/>
    <property type="molecule type" value="Genomic_DNA"/>
</dbReference>
<feature type="transmembrane region" description="Helical" evidence="1">
    <location>
        <begin position="187"/>
        <end position="211"/>
    </location>
</feature>
<keyword evidence="1" id="KW-0812">Transmembrane</keyword>